<dbReference type="EMBL" id="BTSX01000006">
    <property type="protein sequence ID" value="GMT05953.1"/>
    <property type="molecule type" value="Genomic_DNA"/>
</dbReference>
<comment type="caution">
    <text evidence="1">The sequence shown here is derived from an EMBL/GenBank/DDBJ whole genome shotgun (WGS) entry which is preliminary data.</text>
</comment>
<gene>
    <name evidence="1" type="ORF">PENTCL1PPCAC_28127</name>
</gene>
<dbReference type="Proteomes" id="UP001432027">
    <property type="component" value="Unassembled WGS sequence"/>
</dbReference>
<feature type="non-terminal residue" evidence="1">
    <location>
        <position position="76"/>
    </location>
</feature>
<proteinExistence type="predicted"/>
<reference evidence="1" key="1">
    <citation type="submission" date="2023-10" db="EMBL/GenBank/DDBJ databases">
        <title>Genome assembly of Pristionchus species.</title>
        <authorList>
            <person name="Yoshida K."/>
            <person name="Sommer R.J."/>
        </authorList>
    </citation>
    <scope>NUCLEOTIDE SEQUENCE</scope>
    <source>
        <strain evidence="1">RS0144</strain>
    </source>
</reference>
<protein>
    <submittedName>
        <fullName evidence="1">Uncharacterized protein</fullName>
    </submittedName>
</protein>
<accession>A0AAV5UI11</accession>
<name>A0AAV5UI11_9BILA</name>
<organism evidence="1 2">
    <name type="scientific">Pristionchus entomophagus</name>
    <dbReference type="NCBI Taxonomy" id="358040"/>
    <lineage>
        <taxon>Eukaryota</taxon>
        <taxon>Metazoa</taxon>
        <taxon>Ecdysozoa</taxon>
        <taxon>Nematoda</taxon>
        <taxon>Chromadorea</taxon>
        <taxon>Rhabditida</taxon>
        <taxon>Rhabditina</taxon>
        <taxon>Diplogasteromorpha</taxon>
        <taxon>Diplogasteroidea</taxon>
        <taxon>Neodiplogasteridae</taxon>
        <taxon>Pristionchus</taxon>
    </lineage>
</organism>
<feature type="non-terminal residue" evidence="1">
    <location>
        <position position="1"/>
    </location>
</feature>
<keyword evidence="2" id="KW-1185">Reference proteome</keyword>
<sequence>ETFFWTRRQTVGNDEVGAELSKLCHIVEQKQNLIIGDRMHVIGLPDRSHFIFDLYTNVWSRVSAKGNVPFVESPTF</sequence>
<evidence type="ECO:0000313" key="1">
    <source>
        <dbReference type="EMBL" id="GMT05953.1"/>
    </source>
</evidence>
<evidence type="ECO:0000313" key="2">
    <source>
        <dbReference type="Proteomes" id="UP001432027"/>
    </source>
</evidence>
<dbReference type="AlphaFoldDB" id="A0AAV5UI11"/>